<protein>
    <recommendedName>
        <fullName evidence="1 6">Phosphoinositide phospholipase C</fullName>
        <ecNumber evidence="1 6">3.1.4.11</ecNumber>
    </recommendedName>
</protein>
<keyword evidence="4 6" id="KW-0443">Lipid metabolism</keyword>
<dbReference type="PANTHER" id="PTHR10336:SF36">
    <property type="entry name" value="1-PHOSPHATIDYLINOSITOL 4,5-BISPHOSPHATE PHOSPHODIESTERASE BETA-4"/>
    <property type="match status" value="1"/>
</dbReference>
<dbReference type="InterPro" id="IPR000008">
    <property type="entry name" value="C2_dom"/>
</dbReference>
<dbReference type="PROSITE" id="PS50004">
    <property type="entry name" value="C2"/>
    <property type="match status" value="1"/>
</dbReference>
<dbReference type="PROSITE" id="PS50007">
    <property type="entry name" value="PIPLC_X_DOMAIN"/>
    <property type="match status" value="1"/>
</dbReference>
<dbReference type="STRING" id="67003.A0A1X0P2K1"/>
<dbReference type="CDD" id="cd08558">
    <property type="entry name" value="PI-PLCc_eukaryota"/>
    <property type="match status" value="1"/>
</dbReference>
<feature type="domain" description="EF-hand" evidence="10">
    <location>
        <begin position="140"/>
        <end position="175"/>
    </location>
</feature>
<dbReference type="CDD" id="cd15898">
    <property type="entry name" value="EFh_PI-PLC"/>
    <property type="match status" value="1"/>
</dbReference>
<gene>
    <name evidence="11" type="ORF">TM35_000071930</name>
</gene>
<dbReference type="InterPro" id="IPR011992">
    <property type="entry name" value="EF-hand-dom_pair"/>
</dbReference>
<dbReference type="Pfam" id="PF13499">
    <property type="entry name" value="EF-hand_7"/>
    <property type="match status" value="1"/>
</dbReference>
<evidence type="ECO:0000256" key="7">
    <source>
        <dbReference type="SAM" id="MobiDB-lite"/>
    </source>
</evidence>
<feature type="domain" description="PI-PLC Y-box" evidence="9">
    <location>
        <begin position="488"/>
        <end position="583"/>
    </location>
</feature>
<evidence type="ECO:0000256" key="4">
    <source>
        <dbReference type="ARBA" id="ARBA00023098"/>
    </source>
</evidence>
<evidence type="ECO:0000256" key="5">
    <source>
        <dbReference type="ARBA" id="ARBA00023224"/>
    </source>
</evidence>
<keyword evidence="2 6" id="KW-0378">Hydrolase</keyword>
<dbReference type="Gene3D" id="1.10.238.10">
    <property type="entry name" value="EF-hand"/>
    <property type="match status" value="1"/>
</dbReference>
<feature type="compositionally biased region" description="Acidic residues" evidence="7">
    <location>
        <begin position="443"/>
        <end position="454"/>
    </location>
</feature>
<proteinExistence type="predicted"/>
<dbReference type="AlphaFoldDB" id="A0A1X0P2K1"/>
<evidence type="ECO:0000256" key="3">
    <source>
        <dbReference type="ARBA" id="ARBA00022963"/>
    </source>
</evidence>
<dbReference type="RefSeq" id="XP_028884835.1">
    <property type="nucleotide sequence ID" value="XM_029023639.1"/>
</dbReference>
<dbReference type="InterPro" id="IPR000909">
    <property type="entry name" value="PLipase_C_PInositol-sp_X_dom"/>
</dbReference>
<name>A0A1X0P2K1_9TRYP</name>
<sequence length="733" mass="83365">MVGNAPRLPSYNPNVPGTTEFEDKLIEGMPVLRIDSCYRLQKRKLFLVGQNSGLSYSPSKKSGKQVMLFVDIVEISKEENYTKSYRKAGIHSSEKTIINVRNSKGKLWRFVLNDSRDCDACLNAIGKVLQNRLKANLSNHFEGSIRSLWDRADRNLDGRLSLGEVKKLFTRLSFDFIGEKQIREVFTRCDTSGDMYLSLEEFRHLYMLLVHRPELQSIYDTYAKSNADIGMTLNEFESFLESQGDPIKMGIDYFKGLGLTNEQRLSFSFFQAFLLDLEKNNVLNPCTKEIVDDMNHLLADYFINSSHNTYLTGDQLASSSSVAMYREALLSGCRCVEIDCWDGKNNEPMVFHGHTVTSMIRFEDVIMSINEHAFKTSEFPVIISLEVHTSQGQSQKMAEILQRILGSKLLMADEVENVKYTPNGLRKRVLVKWKMPNTQIESSTEDEEEEEDSEEKGNEPTKGHVHILCAELSPCVALGSCRTNNWGEDAKYYNVQSYTEAQMRTLFRNSKEKIQLQNTRMLSRVYPKGTRVTSSNYDPMIPWSAGCQLVALNFQTWDEPHRLNHGMFAQNNRAGYVLKPSFLINPQSRDKPTAYTLRVKIISGVQIPRPKLRVSGDAVDPYVRLKIYGATTKTSVQTKTVWNNGLKPVWDESFNLSGDSVELDIMTITVIDGNVGKDEEICGASIPLKHLRNGYRAVTMQLSTDGVTLQTARVFCYFELVSESKKEIISKKR</sequence>
<dbReference type="InterPro" id="IPR002048">
    <property type="entry name" value="EF_hand_dom"/>
</dbReference>
<evidence type="ECO:0000313" key="11">
    <source>
        <dbReference type="EMBL" id="ORC90769.1"/>
    </source>
</evidence>
<evidence type="ECO:0000259" key="9">
    <source>
        <dbReference type="PROSITE" id="PS50008"/>
    </source>
</evidence>
<dbReference type="Pfam" id="PF00387">
    <property type="entry name" value="PI-PLC-Y"/>
    <property type="match status" value="1"/>
</dbReference>
<feature type="domain" description="EF-hand" evidence="10">
    <location>
        <begin position="177"/>
        <end position="212"/>
    </location>
</feature>
<dbReference type="GO" id="GO:0048015">
    <property type="term" value="P:phosphatidylinositol-mediated signaling"/>
    <property type="evidence" value="ECO:0007669"/>
    <property type="project" value="TreeGrafter"/>
</dbReference>
<dbReference type="SMART" id="SM00149">
    <property type="entry name" value="PLCYc"/>
    <property type="match status" value="1"/>
</dbReference>
<dbReference type="SMART" id="SM00148">
    <property type="entry name" value="PLCXc"/>
    <property type="match status" value="1"/>
</dbReference>
<dbReference type="InterPro" id="IPR017946">
    <property type="entry name" value="PLC-like_Pdiesterase_TIM-brl"/>
</dbReference>
<accession>A0A1X0P2K1</accession>
<dbReference type="GO" id="GO:0005509">
    <property type="term" value="F:calcium ion binding"/>
    <property type="evidence" value="ECO:0007669"/>
    <property type="project" value="InterPro"/>
</dbReference>
<dbReference type="GeneID" id="39983419"/>
<keyword evidence="3 6" id="KW-0442">Lipid degradation</keyword>
<dbReference type="EMBL" id="NBCO01000007">
    <property type="protein sequence ID" value="ORC90769.1"/>
    <property type="molecule type" value="Genomic_DNA"/>
</dbReference>
<keyword evidence="5" id="KW-0807">Transducer</keyword>
<dbReference type="PROSITE" id="PS50222">
    <property type="entry name" value="EF_HAND_2"/>
    <property type="match status" value="2"/>
</dbReference>
<dbReference type="OrthoDB" id="269822at2759"/>
<evidence type="ECO:0000256" key="6">
    <source>
        <dbReference type="RuleBase" id="RU361133"/>
    </source>
</evidence>
<dbReference type="Pfam" id="PF00168">
    <property type="entry name" value="C2"/>
    <property type="match status" value="1"/>
</dbReference>
<evidence type="ECO:0000256" key="1">
    <source>
        <dbReference type="ARBA" id="ARBA00012368"/>
    </source>
</evidence>
<dbReference type="Proteomes" id="UP000192257">
    <property type="component" value="Unassembled WGS sequence"/>
</dbReference>
<dbReference type="GO" id="GO:0051209">
    <property type="term" value="P:release of sequestered calcium ion into cytosol"/>
    <property type="evidence" value="ECO:0007669"/>
    <property type="project" value="TreeGrafter"/>
</dbReference>
<feature type="region of interest" description="Disordered" evidence="7">
    <location>
        <begin position="439"/>
        <end position="462"/>
    </location>
</feature>
<reference evidence="11 12" key="1">
    <citation type="submission" date="2017-03" db="EMBL/GenBank/DDBJ databases">
        <title>An alternative strategy for trypanosome survival in the mammalian bloodstream revealed through genome and transcriptome analysis of the ubiquitous bovine parasite Trypanosoma (Megatrypanum) theileri.</title>
        <authorList>
            <person name="Kelly S."/>
            <person name="Ivens A."/>
            <person name="Mott A."/>
            <person name="O'Neill E."/>
            <person name="Emms D."/>
            <person name="Macleod O."/>
            <person name="Voorheis P."/>
            <person name="Matthews J."/>
            <person name="Matthews K."/>
            <person name="Carrington M."/>
        </authorList>
    </citation>
    <scope>NUCLEOTIDE SEQUENCE [LARGE SCALE GENOMIC DNA]</scope>
    <source>
        <strain evidence="11">Edinburgh</strain>
    </source>
</reference>
<dbReference type="GO" id="GO:0016042">
    <property type="term" value="P:lipid catabolic process"/>
    <property type="evidence" value="ECO:0007669"/>
    <property type="project" value="UniProtKB-KW"/>
</dbReference>
<keyword evidence="12" id="KW-1185">Reference proteome</keyword>
<dbReference type="SUPFAM" id="SSF49562">
    <property type="entry name" value="C2 domain (Calcium/lipid-binding domain, CaLB)"/>
    <property type="match status" value="1"/>
</dbReference>
<dbReference type="PROSITE" id="PS50008">
    <property type="entry name" value="PIPLC_Y_DOMAIN"/>
    <property type="match status" value="1"/>
</dbReference>
<evidence type="ECO:0000256" key="2">
    <source>
        <dbReference type="ARBA" id="ARBA00022801"/>
    </source>
</evidence>
<organism evidence="11 12">
    <name type="scientific">Trypanosoma theileri</name>
    <dbReference type="NCBI Taxonomy" id="67003"/>
    <lineage>
        <taxon>Eukaryota</taxon>
        <taxon>Discoba</taxon>
        <taxon>Euglenozoa</taxon>
        <taxon>Kinetoplastea</taxon>
        <taxon>Metakinetoplastina</taxon>
        <taxon>Trypanosomatida</taxon>
        <taxon>Trypanosomatidae</taxon>
        <taxon>Trypanosoma</taxon>
    </lineage>
</organism>
<dbReference type="Gene3D" id="2.60.40.150">
    <property type="entry name" value="C2 domain"/>
    <property type="match status" value="1"/>
</dbReference>
<dbReference type="InterPro" id="IPR035892">
    <property type="entry name" value="C2_domain_sf"/>
</dbReference>
<dbReference type="EC" id="3.1.4.11" evidence="1 6"/>
<evidence type="ECO:0000259" key="10">
    <source>
        <dbReference type="PROSITE" id="PS50222"/>
    </source>
</evidence>
<evidence type="ECO:0000259" key="8">
    <source>
        <dbReference type="PROSITE" id="PS50004"/>
    </source>
</evidence>
<dbReference type="CDD" id="cd00275">
    <property type="entry name" value="C2_PLC_like"/>
    <property type="match status" value="1"/>
</dbReference>
<dbReference type="SMART" id="SM00054">
    <property type="entry name" value="EFh"/>
    <property type="match status" value="2"/>
</dbReference>
<dbReference type="VEuPathDB" id="TriTrypDB:TM35_000071930"/>
<dbReference type="Gene3D" id="3.20.20.190">
    <property type="entry name" value="Phosphatidylinositol (PI) phosphodiesterase"/>
    <property type="match status" value="1"/>
</dbReference>
<feature type="domain" description="C2" evidence="8">
    <location>
        <begin position="578"/>
        <end position="702"/>
    </location>
</feature>
<dbReference type="SMART" id="SM00239">
    <property type="entry name" value="C2"/>
    <property type="match status" value="1"/>
</dbReference>
<evidence type="ECO:0000313" key="12">
    <source>
        <dbReference type="Proteomes" id="UP000192257"/>
    </source>
</evidence>
<dbReference type="SUPFAM" id="SSF51695">
    <property type="entry name" value="PLC-like phosphodiesterases"/>
    <property type="match status" value="1"/>
</dbReference>
<comment type="caution">
    <text evidence="11">The sequence shown here is derived from an EMBL/GenBank/DDBJ whole genome shotgun (WGS) entry which is preliminary data.</text>
</comment>
<dbReference type="SUPFAM" id="SSF47473">
    <property type="entry name" value="EF-hand"/>
    <property type="match status" value="1"/>
</dbReference>
<dbReference type="PANTHER" id="PTHR10336">
    <property type="entry name" value="PHOSPHOINOSITIDE-SPECIFIC PHOSPHOLIPASE C FAMILY PROTEIN"/>
    <property type="match status" value="1"/>
</dbReference>
<comment type="catalytic activity">
    <reaction evidence="6">
        <text>a 1,2-diacyl-sn-glycero-3-phospho-(1D-myo-inositol-4,5-bisphosphate) + H2O = 1D-myo-inositol 1,4,5-trisphosphate + a 1,2-diacyl-sn-glycerol + H(+)</text>
        <dbReference type="Rhea" id="RHEA:33179"/>
        <dbReference type="ChEBI" id="CHEBI:15377"/>
        <dbReference type="ChEBI" id="CHEBI:15378"/>
        <dbReference type="ChEBI" id="CHEBI:17815"/>
        <dbReference type="ChEBI" id="CHEBI:58456"/>
        <dbReference type="ChEBI" id="CHEBI:203600"/>
        <dbReference type="EC" id="3.1.4.11"/>
    </reaction>
</comment>
<dbReference type="InterPro" id="IPR001711">
    <property type="entry name" value="PLipase_C_Pinositol-sp_Y"/>
</dbReference>
<dbReference type="Pfam" id="PF00388">
    <property type="entry name" value="PI-PLC-X"/>
    <property type="match status" value="1"/>
</dbReference>
<dbReference type="GO" id="GO:0004435">
    <property type="term" value="F:phosphatidylinositol-4,5-bisphosphate phospholipase C activity"/>
    <property type="evidence" value="ECO:0007669"/>
    <property type="project" value="UniProtKB-EC"/>
</dbReference>
<dbReference type="InterPro" id="IPR001192">
    <property type="entry name" value="PI-PLC_fam"/>
</dbReference>
<dbReference type="PRINTS" id="PR00390">
    <property type="entry name" value="PHPHLIPASEC"/>
</dbReference>